<accession>A0ABN0AZD3</accession>
<evidence type="ECO:0000313" key="4">
    <source>
        <dbReference type="EMBL" id="EFL43850.1"/>
    </source>
</evidence>
<dbReference type="InterPro" id="IPR026870">
    <property type="entry name" value="Zinc_ribbon_dom"/>
</dbReference>
<organism evidence="4 5">
    <name type="scientific">Fannyhessea vaginae PB189-T1-4</name>
    <dbReference type="NCBI Taxonomy" id="866774"/>
    <lineage>
        <taxon>Bacteria</taxon>
        <taxon>Bacillati</taxon>
        <taxon>Actinomycetota</taxon>
        <taxon>Coriobacteriia</taxon>
        <taxon>Coriobacteriales</taxon>
        <taxon>Atopobiaceae</taxon>
        <taxon>Fannyhessea</taxon>
    </lineage>
</organism>
<dbReference type="Pfam" id="PF12773">
    <property type="entry name" value="DZR"/>
    <property type="match status" value="1"/>
</dbReference>
<dbReference type="Pfam" id="PF13421">
    <property type="entry name" value="Band_7_1"/>
    <property type="match status" value="1"/>
</dbReference>
<dbReference type="EMBL" id="AEDQ01000029">
    <property type="protein sequence ID" value="EFL43850.1"/>
    <property type="molecule type" value="Genomic_DNA"/>
</dbReference>
<dbReference type="InterPro" id="IPR033880">
    <property type="entry name" value="SPFH_YdjI"/>
</dbReference>
<dbReference type="CDD" id="cd03408">
    <property type="entry name" value="SPFH_like_u1"/>
    <property type="match status" value="1"/>
</dbReference>
<protein>
    <recommendedName>
        <fullName evidence="6">SPFH domain-containing protein</fullName>
    </recommendedName>
</protein>
<evidence type="ECO:0000259" key="1">
    <source>
        <dbReference type="Pfam" id="PF12773"/>
    </source>
</evidence>
<dbReference type="InterPro" id="IPR025874">
    <property type="entry name" value="DZR"/>
</dbReference>
<sequence>MGLFSSDNPKEQRHSGIVGSLSVDLIKWEPEDSDEASLVVHKFEYEDFPTGSYLIVGASQLAVFTNNLATGSSLDESAGKSQYSIFSGPCKIKLETGDARFAPFRNMSHALSGGASSFHSTVYFINTTYMNELPWGTQKPIVMQDPEEEVNIHVRANGLFGVHIEQQDTTIAVPWARTFMQKVVGTRANYTQAELLNFMRAKIIEYAPDMISKKMLGEKIGILAINSHLTEFSDELFTKLKPYFADFGLVLDNFSCTSINAPDDDLDAVNEMKIQRKRNELEAQGNAKKMDIESAARARMREREGYTYQQEQGFNVMQAAAENEGMSSTFMGAGMGLGMGTMVGAGMGSSMGTIAQHTMQATNFATPQTAQHTTCPSCQAPCSPQSKFCASCGKPIEQATAPGAICAQCGATLAPTAKFCSNCGCAAPQQTTCSTCGATLAAGSKFCMQCGAKC</sequence>
<feature type="domain" description="Zinc-ribbon" evidence="2">
    <location>
        <begin position="433"/>
        <end position="453"/>
    </location>
</feature>
<reference evidence="4 5" key="1">
    <citation type="submission" date="2010-08" db="EMBL/GenBank/DDBJ databases">
        <authorList>
            <person name="Durkin A.S."/>
            <person name="Madupu R."/>
            <person name="Torralba M."/>
            <person name="Gillis M."/>
            <person name="Methe B."/>
            <person name="Sutton G."/>
            <person name="Nelson K.E."/>
        </authorList>
    </citation>
    <scope>NUCLEOTIDE SEQUENCE [LARGE SCALE GENOMIC DNA]</scope>
    <source>
        <strain evidence="4 5">PB189-T1-4</strain>
    </source>
</reference>
<evidence type="ECO:0000259" key="2">
    <source>
        <dbReference type="Pfam" id="PF13240"/>
    </source>
</evidence>
<evidence type="ECO:0000259" key="3">
    <source>
        <dbReference type="Pfam" id="PF13421"/>
    </source>
</evidence>
<keyword evidence="5" id="KW-1185">Reference proteome</keyword>
<dbReference type="PANTHER" id="PTHR37826:SF2">
    <property type="entry name" value="ZINC-RIBBON DOMAIN-CONTAINING PROTEIN"/>
    <property type="match status" value="1"/>
</dbReference>
<feature type="domain" description="DZANK-type" evidence="1">
    <location>
        <begin position="375"/>
        <end position="424"/>
    </location>
</feature>
<dbReference type="Proteomes" id="UP000004431">
    <property type="component" value="Unassembled WGS sequence"/>
</dbReference>
<gene>
    <name evidence="4" type="ORF">HMPREF9248_0514</name>
</gene>
<dbReference type="PANTHER" id="PTHR37826">
    <property type="entry name" value="FLOTILLIN BAND_7_5 DOMAIN PROTEIN"/>
    <property type="match status" value="1"/>
</dbReference>
<feature type="domain" description="SPFH" evidence="3">
    <location>
        <begin position="109"/>
        <end position="267"/>
    </location>
</feature>
<evidence type="ECO:0000313" key="5">
    <source>
        <dbReference type="Proteomes" id="UP000004431"/>
    </source>
</evidence>
<dbReference type="Pfam" id="PF13240">
    <property type="entry name" value="Zn_Ribbon_1"/>
    <property type="match status" value="1"/>
</dbReference>
<comment type="caution">
    <text evidence="4">The sequence shown here is derived from an EMBL/GenBank/DDBJ whole genome shotgun (WGS) entry which is preliminary data.</text>
</comment>
<proteinExistence type="predicted"/>
<dbReference type="RefSeq" id="WP_006304510.1">
    <property type="nucleotide sequence ID" value="NZ_AEDQ01000029.1"/>
</dbReference>
<evidence type="ECO:0008006" key="6">
    <source>
        <dbReference type="Google" id="ProtNLM"/>
    </source>
</evidence>
<name>A0ABN0AZD3_9ACTN</name>